<dbReference type="Proteomes" id="UP001151760">
    <property type="component" value="Unassembled WGS sequence"/>
</dbReference>
<feature type="compositionally biased region" description="Basic and acidic residues" evidence="1">
    <location>
        <begin position="83"/>
        <end position="93"/>
    </location>
</feature>
<reference evidence="2" key="2">
    <citation type="submission" date="2022-01" db="EMBL/GenBank/DDBJ databases">
        <authorList>
            <person name="Yamashiro T."/>
            <person name="Shiraishi A."/>
            <person name="Satake H."/>
            <person name="Nakayama K."/>
        </authorList>
    </citation>
    <scope>NUCLEOTIDE SEQUENCE</scope>
</reference>
<feature type="compositionally biased region" description="Acidic residues" evidence="1">
    <location>
        <begin position="94"/>
        <end position="121"/>
    </location>
</feature>
<comment type="caution">
    <text evidence="2">The sequence shown here is derived from an EMBL/GenBank/DDBJ whole genome shotgun (WGS) entry which is preliminary data.</text>
</comment>
<organism evidence="2 3">
    <name type="scientific">Tanacetum coccineum</name>
    <dbReference type="NCBI Taxonomy" id="301880"/>
    <lineage>
        <taxon>Eukaryota</taxon>
        <taxon>Viridiplantae</taxon>
        <taxon>Streptophyta</taxon>
        <taxon>Embryophyta</taxon>
        <taxon>Tracheophyta</taxon>
        <taxon>Spermatophyta</taxon>
        <taxon>Magnoliopsida</taxon>
        <taxon>eudicotyledons</taxon>
        <taxon>Gunneridae</taxon>
        <taxon>Pentapetalae</taxon>
        <taxon>asterids</taxon>
        <taxon>campanulids</taxon>
        <taxon>Asterales</taxon>
        <taxon>Asteraceae</taxon>
        <taxon>Asteroideae</taxon>
        <taxon>Anthemideae</taxon>
        <taxon>Anthemidinae</taxon>
        <taxon>Tanacetum</taxon>
    </lineage>
</organism>
<evidence type="ECO:0000313" key="2">
    <source>
        <dbReference type="EMBL" id="GJS86134.1"/>
    </source>
</evidence>
<keyword evidence="3" id="KW-1185">Reference proteome</keyword>
<name>A0ABQ4Z7J1_9ASTR</name>
<proteinExistence type="predicted"/>
<dbReference type="EMBL" id="BQNB010011101">
    <property type="protein sequence ID" value="GJS86134.1"/>
    <property type="molecule type" value="Genomic_DNA"/>
</dbReference>
<evidence type="ECO:0000313" key="3">
    <source>
        <dbReference type="Proteomes" id="UP001151760"/>
    </source>
</evidence>
<accession>A0ABQ4Z7J1</accession>
<protein>
    <submittedName>
        <fullName evidence="2">Uncharacterized protein</fullName>
    </submittedName>
</protein>
<feature type="region of interest" description="Disordered" evidence="1">
    <location>
        <begin position="83"/>
        <end position="133"/>
    </location>
</feature>
<sequence>MSDSEHSTVTYTSVSFPVEDDSDIGSPGVDGPPIMPEDPYAYIMAAYEVPPLPDYIPAYEVPSSPDYIHGPEMYPGRMPMRMRGAEKAMRSEEDPADYPADGDDDDDEDRDEDKDEEEEEEHPAPADSVPPVHRMTARISIQDEPSISLPPREEVERLLALTTPLQHQHTPLIISIPQIPAPPYLYHTTPPNSPTHIEILESCLPLQRRVCFASPIPSHEVGESSAVGAARQDRPAIARELDYGITDTWDDLFLASNDRDEREAKMASEAWGKLSHGLLRTMHVSDVMSLRTTVVAQSALISELQSADHRRQRTQTGSSFRGQHGTAKGPAQPLADCIDLLFCLATQYRSFVQERWLSKACDGCDELHLPELPKMPTLNFKGTEELSDSSVGSKKMDLIKHLSNVQLMTRHFKKKDCQIKEQQQPGNQVWKMPAQAKVYAVGMQGFAAALAVLVTGASQSRQHGKSESDSYYLSD</sequence>
<feature type="region of interest" description="Disordered" evidence="1">
    <location>
        <begin position="1"/>
        <end position="35"/>
    </location>
</feature>
<reference evidence="2" key="1">
    <citation type="journal article" date="2022" name="Int. J. Mol. Sci.">
        <title>Draft Genome of Tanacetum Coccineum: Genomic Comparison of Closely Related Tanacetum-Family Plants.</title>
        <authorList>
            <person name="Yamashiro T."/>
            <person name="Shiraishi A."/>
            <person name="Nakayama K."/>
            <person name="Satake H."/>
        </authorList>
    </citation>
    <scope>NUCLEOTIDE SEQUENCE</scope>
</reference>
<evidence type="ECO:0000256" key="1">
    <source>
        <dbReference type="SAM" id="MobiDB-lite"/>
    </source>
</evidence>
<gene>
    <name evidence="2" type="ORF">Tco_0752675</name>
</gene>
<feature type="region of interest" description="Disordered" evidence="1">
    <location>
        <begin position="305"/>
        <end position="330"/>
    </location>
</feature>